<proteinExistence type="predicted"/>
<dbReference type="AlphaFoldDB" id="A0AAX6M6X1"/>
<reference evidence="2 3" key="1">
    <citation type="journal article" date="2024" name="Front Chem Biol">
        <title>Unveiling the potential of Daldinia eschscholtzii MFLUCC 19-0629 through bioactivity and bioinformatics studies for enhanced sustainable agriculture production.</title>
        <authorList>
            <person name="Brooks S."/>
            <person name="Weaver J.A."/>
            <person name="Klomchit A."/>
            <person name="Alharthi S.A."/>
            <person name="Onlamun T."/>
            <person name="Nurani R."/>
            <person name="Vong T.K."/>
            <person name="Alberti F."/>
            <person name="Greco C."/>
        </authorList>
    </citation>
    <scope>NUCLEOTIDE SEQUENCE [LARGE SCALE GENOMIC DNA]</scope>
    <source>
        <strain evidence="2">MFLUCC 19-0629</strain>
    </source>
</reference>
<name>A0AAX6M6X1_9PEZI</name>
<organism evidence="2 3">
    <name type="scientific">Daldinia eschscholtzii</name>
    <dbReference type="NCBI Taxonomy" id="292717"/>
    <lineage>
        <taxon>Eukaryota</taxon>
        <taxon>Fungi</taxon>
        <taxon>Dikarya</taxon>
        <taxon>Ascomycota</taxon>
        <taxon>Pezizomycotina</taxon>
        <taxon>Sordariomycetes</taxon>
        <taxon>Xylariomycetidae</taxon>
        <taxon>Xylariales</taxon>
        <taxon>Hypoxylaceae</taxon>
        <taxon>Daldinia</taxon>
    </lineage>
</organism>
<dbReference type="Pfam" id="PF00561">
    <property type="entry name" value="Abhydrolase_1"/>
    <property type="match status" value="1"/>
</dbReference>
<gene>
    <name evidence="2" type="ORF">Daesc_009938</name>
</gene>
<dbReference type="InterPro" id="IPR000073">
    <property type="entry name" value="AB_hydrolase_1"/>
</dbReference>
<dbReference type="Gene3D" id="3.40.50.1820">
    <property type="entry name" value="alpha/beta hydrolase"/>
    <property type="match status" value="1"/>
</dbReference>
<dbReference type="EMBL" id="JBANMG010000010">
    <property type="protein sequence ID" value="KAK6948174.1"/>
    <property type="molecule type" value="Genomic_DNA"/>
</dbReference>
<dbReference type="PRINTS" id="PR00111">
    <property type="entry name" value="ABHYDROLASE"/>
</dbReference>
<dbReference type="PANTHER" id="PTHR43433">
    <property type="entry name" value="HYDROLASE, ALPHA/BETA FOLD FAMILY PROTEIN"/>
    <property type="match status" value="1"/>
</dbReference>
<dbReference type="SUPFAM" id="SSF53474">
    <property type="entry name" value="alpha/beta-Hydrolases"/>
    <property type="match status" value="1"/>
</dbReference>
<dbReference type="InterPro" id="IPR029058">
    <property type="entry name" value="AB_hydrolase_fold"/>
</dbReference>
<accession>A0AAX6M6X1</accession>
<evidence type="ECO:0000259" key="1">
    <source>
        <dbReference type="Pfam" id="PF00561"/>
    </source>
</evidence>
<dbReference type="InterPro" id="IPR050471">
    <property type="entry name" value="AB_hydrolase"/>
</dbReference>
<dbReference type="PANTHER" id="PTHR43433:SF5">
    <property type="entry name" value="AB HYDROLASE-1 DOMAIN-CONTAINING PROTEIN"/>
    <property type="match status" value="1"/>
</dbReference>
<protein>
    <recommendedName>
        <fullName evidence="1">AB hydrolase-1 domain-containing protein</fullName>
    </recommendedName>
</protein>
<feature type="domain" description="AB hydrolase-1" evidence="1">
    <location>
        <begin position="55"/>
        <end position="311"/>
    </location>
</feature>
<evidence type="ECO:0000313" key="3">
    <source>
        <dbReference type="Proteomes" id="UP001369815"/>
    </source>
</evidence>
<dbReference type="Proteomes" id="UP001369815">
    <property type="component" value="Unassembled WGS sequence"/>
</dbReference>
<evidence type="ECO:0000313" key="2">
    <source>
        <dbReference type="EMBL" id="KAK6948174.1"/>
    </source>
</evidence>
<comment type="caution">
    <text evidence="2">The sequence shown here is derived from an EMBL/GenBank/DDBJ whole genome shotgun (WGS) entry which is preliminary data.</text>
</comment>
<keyword evidence="3" id="KW-1185">Reference proteome</keyword>
<sequence length="338" mass="37402">MAFPSIEEVSKSPAFPTAIWKLQPHQYGLLPVAADRGGPLNISWEVHGEGTVKLILIGGIGLVKADWQQQTLYFGHERGDRYSVLVFDNRGAGESDKPAMRYSTSEMARDLLEVLDHLGWTEARQLHISGGSMGGMIAQEVAVLIPERIASLNLHCTAAKLENNGTFTESMSRIGALFPRSLESEIRSTATGCFPEEWLAGPDEARLPSEDTPKCDVPTGGYGKFESNYARFAAQEIHMRRSKNGFLLQAVAGAFHRKSPEQLKDLADRVSRERIMILHGTVDRMIPVDHGRKLIEYINPGKALIVEGLGHAPIQQTTKWFNELLEERCALGEKLSGR</sequence>